<evidence type="ECO:0000256" key="1">
    <source>
        <dbReference type="SAM" id="Phobius"/>
    </source>
</evidence>
<keyword evidence="1" id="KW-1133">Transmembrane helix</keyword>
<name>A0ABU5VV65_9BACT</name>
<dbReference type="RefSeq" id="WP_323576847.1">
    <property type="nucleotide sequence ID" value="NZ_JAYGJQ010000002.1"/>
</dbReference>
<evidence type="ECO:0000313" key="3">
    <source>
        <dbReference type="EMBL" id="MEA9356953.1"/>
    </source>
</evidence>
<protein>
    <submittedName>
        <fullName evidence="3">Uncharacterized protein</fullName>
    </submittedName>
</protein>
<feature type="chain" id="PRO_5046944951" evidence="2">
    <location>
        <begin position="29"/>
        <end position="696"/>
    </location>
</feature>
<gene>
    <name evidence="3" type="ORF">SHI21_12080</name>
</gene>
<sequence length="696" mass="73368">MLKHLYKTLLISVISGSLLSFSPAIALAGEAPTQTTTDNNGVITAKTSHKFDEVSDTDMIASVAMIAAGIITGRMIIYYRPLTMDVIVAAAAGAAYIAGELLTTIKFNGTIKAMTVEVEKKNNGEVNEEQVKRLKDLKASYEEAKKTIGIKKILQLGAATGFAVAGGMAAYMHMSEDATVAACKGAIEAADLKLSNCVAAGASGAAASEATSCGKCLTDLKAYNVEYLKYINQRAVPMFSFFADEKIASNETFLQAPICAVDPGVASKEVGLSIKETCTEGSVNIMIANQTNAKAPGDRLRGVNSDFFKKFMKQPVYAFDKNHKLEENKKTLLDKVLGFLLPKAEAGTLQLLGYGAATLAAITLVSGTTMTALDTQMFVPLNRAVAWGLLAGVSLMSAKSSDNVIKKLDANIAKIDAILADLNKLAKGVKAQNISQQGINLSTINPSAVAPISFSTDSTQRTDCMANNSSTNCEVLANKLTSMPGFANLPDSFKDIASQSVALGDSLNGANSISGSTLSNAEALGAKQNAVAKLLRNQLDAMNKRLGSKNSYEKKQEKFQKGLAAKIKKDLASKGMTATTFMASIGSTPIDSSLAKKDITPATGNKLSVKSSPINIQDGAGSDRDASSLKLDFKEQTPGDGLSMGEVASSGGAAKEYDIKSQEINGEFGPSLFELISGRYIKSGYPKLLEEEPSKN</sequence>
<organism evidence="3 4">
    <name type="scientific">Bacteriovorax antarcticus</name>
    <dbReference type="NCBI Taxonomy" id="3088717"/>
    <lineage>
        <taxon>Bacteria</taxon>
        <taxon>Pseudomonadati</taxon>
        <taxon>Bdellovibrionota</taxon>
        <taxon>Bacteriovoracia</taxon>
        <taxon>Bacteriovoracales</taxon>
        <taxon>Bacteriovoracaceae</taxon>
        <taxon>Bacteriovorax</taxon>
    </lineage>
</organism>
<dbReference type="EMBL" id="JAYGJQ010000002">
    <property type="protein sequence ID" value="MEA9356953.1"/>
    <property type="molecule type" value="Genomic_DNA"/>
</dbReference>
<keyword evidence="4" id="KW-1185">Reference proteome</keyword>
<keyword evidence="2" id="KW-0732">Signal</keyword>
<reference evidence="3 4" key="1">
    <citation type="submission" date="2023-11" db="EMBL/GenBank/DDBJ databases">
        <title>A Novel Polar Bacteriovorax (B. antarcticus) Isolated from the Biocrust in Antarctica.</title>
        <authorList>
            <person name="Mun W."/>
            <person name="Choi S.Y."/>
            <person name="Mitchell R.J."/>
        </authorList>
    </citation>
    <scope>NUCLEOTIDE SEQUENCE [LARGE SCALE GENOMIC DNA]</scope>
    <source>
        <strain evidence="3 4">PP10</strain>
    </source>
</reference>
<feature type="signal peptide" evidence="2">
    <location>
        <begin position="1"/>
        <end position="28"/>
    </location>
</feature>
<proteinExistence type="predicted"/>
<keyword evidence="1" id="KW-0472">Membrane</keyword>
<feature type="transmembrane region" description="Helical" evidence="1">
    <location>
        <begin position="59"/>
        <end position="77"/>
    </location>
</feature>
<dbReference type="Proteomes" id="UP001302274">
    <property type="component" value="Unassembled WGS sequence"/>
</dbReference>
<evidence type="ECO:0000256" key="2">
    <source>
        <dbReference type="SAM" id="SignalP"/>
    </source>
</evidence>
<accession>A0ABU5VV65</accession>
<comment type="caution">
    <text evidence="3">The sequence shown here is derived from an EMBL/GenBank/DDBJ whole genome shotgun (WGS) entry which is preliminary data.</text>
</comment>
<keyword evidence="1" id="KW-0812">Transmembrane</keyword>
<evidence type="ECO:0000313" key="4">
    <source>
        <dbReference type="Proteomes" id="UP001302274"/>
    </source>
</evidence>